<keyword evidence="4" id="KW-0482">Metalloprotease</keyword>
<dbReference type="InterPro" id="IPR036005">
    <property type="entry name" value="Creatinase/aminopeptidase-like"/>
</dbReference>
<dbReference type="Pfam" id="PF01321">
    <property type="entry name" value="Creatinase_N"/>
    <property type="match status" value="1"/>
</dbReference>
<dbReference type="SUPFAM" id="SSF53092">
    <property type="entry name" value="Creatinase/prolidase N-terminal domain"/>
    <property type="match status" value="1"/>
</dbReference>
<reference evidence="8" key="1">
    <citation type="journal article" date="2020" name="mSystems">
        <title>Genome- and Community-Level Interaction Insights into Carbon Utilization and Element Cycling Functions of Hydrothermarchaeota in Hydrothermal Sediment.</title>
        <authorList>
            <person name="Zhou Z."/>
            <person name="Liu Y."/>
            <person name="Xu W."/>
            <person name="Pan J."/>
            <person name="Luo Z.H."/>
            <person name="Li M."/>
        </authorList>
    </citation>
    <scope>NUCLEOTIDE SEQUENCE [LARGE SCALE GENOMIC DNA]</scope>
    <source>
        <strain evidence="8">SpSt-794</strain>
    </source>
</reference>
<organism evidence="8">
    <name type="scientific">Caldisericum exile</name>
    <dbReference type="NCBI Taxonomy" id="693075"/>
    <lineage>
        <taxon>Bacteria</taxon>
        <taxon>Pseudomonadati</taxon>
        <taxon>Caldisericota/Cryosericota group</taxon>
        <taxon>Caldisericota</taxon>
        <taxon>Caldisericia</taxon>
        <taxon>Caldisericales</taxon>
        <taxon>Caldisericaceae</taxon>
        <taxon>Caldisericum</taxon>
    </lineage>
</organism>
<evidence type="ECO:0000256" key="1">
    <source>
        <dbReference type="ARBA" id="ARBA00022670"/>
    </source>
</evidence>
<dbReference type="InterPro" id="IPR001131">
    <property type="entry name" value="Peptidase_M24B_aminopep-P_CS"/>
</dbReference>
<keyword evidence="2 5" id="KW-0479">Metal-binding</keyword>
<evidence type="ECO:0000259" key="6">
    <source>
        <dbReference type="Pfam" id="PF00557"/>
    </source>
</evidence>
<dbReference type="InterPro" id="IPR000994">
    <property type="entry name" value="Pept_M24"/>
</dbReference>
<evidence type="ECO:0000256" key="3">
    <source>
        <dbReference type="ARBA" id="ARBA00022801"/>
    </source>
</evidence>
<gene>
    <name evidence="8" type="ORF">ENV82_02855</name>
</gene>
<dbReference type="GO" id="GO:0004177">
    <property type="term" value="F:aminopeptidase activity"/>
    <property type="evidence" value="ECO:0007669"/>
    <property type="project" value="UniProtKB-KW"/>
</dbReference>
<evidence type="ECO:0000313" key="8">
    <source>
        <dbReference type="EMBL" id="HGW60354.1"/>
    </source>
</evidence>
<proteinExistence type="inferred from homology"/>
<dbReference type="EMBL" id="DTHV01000091">
    <property type="protein sequence ID" value="HGW60354.1"/>
    <property type="molecule type" value="Genomic_DNA"/>
</dbReference>
<accession>A0A7C4TX03</accession>
<dbReference type="AlphaFoldDB" id="A0A7C4TX03"/>
<dbReference type="GO" id="GO:0008237">
    <property type="term" value="F:metallopeptidase activity"/>
    <property type="evidence" value="ECO:0007669"/>
    <property type="project" value="UniProtKB-KW"/>
</dbReference>
<evidence type="ECO:0000256" key="5">
    <source>
        <dbReference type="RuleBase" id="RU000590"/>
    </source>
</evidence>
<keyword evidence="8" id="KW-0031">Aminopeptidase</keyword>
<keyword evidence="3" id="KW-0378">Hydrolase</keyword>
<sequence>MEKLFEKITHANVDGIFVSKIQNVRYITHFTGEEGFAVAVPPKIYLLVDSRFTEQAQKEVTENVEVIEWSNLQDALSSVLVKEKVHFLAIEEKIPFNLYRMLMGLGFLVVVATTDFIEEIRMSKEDWELERIRTACDISTKAFLETLKLLKEGISELDIAAELEYRFKKFGGEKPSFDTIVASGERGSLPHGVASKKLIKAHEPIVFDFGVFFEGFASDTTRVVSIGEVLDEVKKVYTVLKEAQELGRSYAKEGVRASDVDKTVRDFLGSRGYGSYFTHGLGHGVGLEIHELPYVNAKSKYTLSKNMVITIEPGVYFAGKFGLRVEDTVIVKEDSVENLINLPHEIIVL</sequence>
<feature type="domain" description="Creatinase N-terminal" evidence="7">
    <location>
        <begin position="2"/>
        <end position="122"/>
    </location>
</feature>
<dbReference type="GO" id="GO:0046872">
    <property type="term" value="F:metal ion binding"/>
    <property type="evidence" value="ECO:0007669"/>
    <property type="project" value="UniProtKB-KW"/>
</dbReference>
<dbReference type="InterPro" id="IPR050659">
    <property type="entry name" value="Peptidase_M24B"/>
</dbReference>
<dbReference type="PANTHER" id="PTHR46112:SF3">
    <property type="entry name" value="AMINOPEPTIDASE YPDF"/>
    <property type="match status" value="1"/>
</dbReference>
<dbReference type="InterPro" id="IPR000587">
    <property type="entry name" value="Creatinase_N"/>
</dbReference>
<comment type="caution">
    <text evidence="8">The sequence shown here is derived from an EMBL/GenBank/DDBJ whole genome shotgun (WGS) entry which is preliminary data.</text>
</comment>
<dbReference type="InterPro" id="IPR029149">
    <property type="entry name" value="Creatin/AminoP/Spt16_N"/>
</dbReference>
<dbReference type="PANTHER" id="PTHR46112">
    <property type="entry name" value="AMINOPEPTIDASE"/>
    <property type="match status" value="1"/>
</dbReference>
<dbReference type="PROSITE" id="PS00491">
    <property type="entry name" value="PROLINE_PEPTIDASE"/>
    <property type="match status" value="1"/>
</dbReference>
<comment type="similarity">
    <text evidence="5">Belongs to the peptidase M24B family.</text>
</comment>
<dbReference type="SUPFAM" id="SSF55920">
    <property type="entry name" value="Creatinase/aminopeptidase"/>
    <property type="match status" value="1"/>
</dbReference>
<protein>
    <submittedName>
        <fullName evidence="8">Aminopeptidase P family protein</fullName>
    </submittedName>
</protein>
<evidence type="ECO:0000259" key="7">
    <source>
        <dbReference type="Pfam" id="PF01321"/>
    </source>
</evidence>
<dbReference type="GO" id="GO:0006508">
    <property type="term" value="P:proteolysis"/>
    <property type="evidence" value="ECO:0007669"/>
    <property type="project" value="UniProtKB-KW"/>
</dbReference>
<evidence type="ECO:0000256" key="4">
    <source>
        <dbReference type="ARBA" id="ARBA00023049"/>
    </source>
</evidence>
<dbReference type="Gene3D" id="3.40.350.10">
    <property type="entry name" value="Creatinase/prolidase N-terminal domain"/>
    <property type="match status" value="1"/>
</dbReference>
<keyword evidence="1" id="KW-0645">Protease</keyword>
<feature type="domain" description="Peptidase M24" evidence="6">
    <location>
        <begin position="130"/>
        <end position="333"/>
    </location>
</feature>
<dbReference type="CDD" id="cd01092">
    <property type="entry name" value="APP-like"/>
    <property type="match status" value="1"/>
</dbReference>
<dbReference type="Pfam" id="PF00557">
    <property type="entry name" value="Peptidase_M24"/>
    <property type="match status" value="1"/>
</dbReference>
<dbReference type="Gene3D" id="3.90.230.10">
    <property type="entry name" value="Creatinase/methionine aminopeptidase superfamily"/>
    <property type="match status" value="1"/>
</dbReference>
<evidence type="ECO:0000256" key="2">
    <source>
        <dbReference type="ARBA" id="ARBA00022723"/>
    </source>
</evidence>
<name>A0A7C4TX03_9BACT</name>